<dbReference type="HOGENOM" id="CLU_2497704_0_0_1"/>
<name>A0A0D2B7S6_9EURO</name>
<proteinExistence type="predicted"/>
<keyword evidence="2" id="KW-1185">Reference proteome</keyword>
<accession>A0A0D2B7S6</accession>
<dbReference type="RefSeq" id="XP_016253868.1">
    <property type="nucleotide sequence ID" value="XM_016386940.1"/>
</dbReference>
<protein>
    <submittedName>
        <fullName evidence="1">Uncharacterized protein</fullName>
    </submittedName>
</protein>
<dbReference type="AlphaFoldDB" id="A0A0D2B7S6"/>
<reference evidence="1 2" key="1">
    <citation type="submission" date="2015-01" db="EMBL/GenBank/DDBJ databases">
        <title>The Genome Sequence of Cladophialophora immunda CBS83496.</title>
        <authorList>
            <consortium name="The Broad Institute Genomics Platform"/>
            <person name="Cuomo C."/>
            <person name="de Hoog S."/>
            <person name="Gorbushina A."/>
            <person name="Stielow B."/>
            <person name="Teixiera M."/>
            <person name="Abouelleil A."/>
            <person name="Chapman S.B."/>
            <person name="Priest M."/>
            <person name="Young S.K."/>
            <person name="Wortman J."/>
            <person name="Nusbaum C."/>
            <person name="Birren B."/>
        </authorList>
    </citation>
    <scope>NUCLEOTIDE SEQUENCE [LARGE SCALE GENOMIC DNA]</scope>
    <source>
        <strain evidence="1 2">CBS 83496</strain>
    </source>
</reference>
<dbReference type="GeneID" id="27339680"/>
<dbReference type="EMBL" id="KN847040">
    <property type="protein sequence ID" value="KIW33652.1"/>
    <property type="molecule type" value="Genomic_DNA"/>
</dbReference>
<dbReference type="Proteomes" id="UP000054466">
    <property type="component" value="Unassembled WGS sequence"/>
</dbReference>
<evidence type="ECO:0000313" key="2">
    <source>
        <dbReference type="Proteomes" id="UP000054466"/>
    </source>
</evidence>
<dbReference type="VEuPathDB" id="FungiDB:PV07_00486"/>
<sequence>MAVENFVWQRTLGIVNSMNAFRWAVAAGNKPARYGVQHIRNTQGNKRYEPGMTSPAFVHGVMFGEKWPKVEDDADPPEYLEKIVLV</sequence>
<gene>
    <name evidence="1" type="ORF">PV07_00486</name>
</gene>
<organism evidence="1 2">
    <name type="scientific">Cladophialophora immunda</name>
    <dbReference type="NCBI Taxonomy" id="569365"/>
    <lineage>
        <taxon>Eukaryota</taxon>
        <taxon>Fungi</taxon>
        <taxon>Dikarya</taxon>
        <taxon>Ascomycota</taxon>
        <taxon>Pezizomycotina</taxon>
        <taxon>Eurotiomycetes</taxon>
        <taxon>Chaetothyriomycetidae</taxon>
        <taxon>Chaetothyriales</taxon>
        <taxon>Herpotrichiellaceae</taxon>
        <taxon>Cladophialophora</taxon>
    </lineage>
</organism>
<evidence type="ECO:0000313" key="1">
    <source>
        <dbReference type="EMBL" id="KIW33652.1"/>
    </source>
</evidence>